<organism evidence="4 6">
    <name type="scientific">Mycolicibacterium fortuitum</name>
    <name type="common">Mycobacterium fortuitum</name>
    <dbReference type="NCBI Taxonomy" id="1766"/>
    <lineage>
        <taxon>Bacteria</taxon>
        <taxon>Bacillati</taxon>
        <taxon>Actinomycetota</taxon>
        <taxon>Actinomycetes</taxon>
        <taxon>Mycobacteriales</taxon>
        <taxon>Mycobacteriaceae</taxon>
        <taxon>Mycolicibacterium</taxon>
    </lineage>
</organism>
<dbReference type="PROSITE" id="PS51186">
    <property type="entry name" value="GNAT"/>
    <property type="match status" value="1"/>
</dbReference>
<dbReference type="PATRIC" id="fig|1766.6.peg.240"/>
<dbReference type="EMBL" id="MBER01000007">
    <property type="protein sequence ID" value="OMC52410.1"/>
    <property type="molecule type" value="Genomic_DNA"/>
</dbReference>
<dbReference type="AlphaFoldDB" id="A0A0N9XL05"/>
<evidence type="ECO:0000256" key="1">
    <source>
        <dbReference type="ARBA" id="ARBA00022679"/>
    </source>
</evidence>
<keyword evidence="1 4" id="KW-0808">Transferase</keyword>
<reference evidence="4 6" key="1">
    <citation type="journal article" date="2015" name="MBio">
        <title>Enzymatic Degradation of Phenazines Can Generate Energy and Protect Sensitive Organisms from Toxicity.</title>
        <authorList>
            <person name="Costa K.C."/>
            <person name="Bergkessel M."/>
            <person name="Saunders S."/>
            <person name="Korlach J."/>
            <person name="Newman D.K."/>
        </authorList>
    </citation>
    <scope>NUCLEOTIDE SEQUENCE [LARGE SCALE GENOMIC DNA]</scope>
    <source>
        <strain evidence="4 6">CT6</strain>
    </source>
</reference>
<dbReference type="InterPro" id="IPR000182">
    <property type="entry name" value="GNAT_dom"/>
</dbReference>
<dbReference type="InterPro" id="IPR016181">
    <property type="entry name" value="Acyl_CoA_acyltransferase"/>
</dbReference>
<keyword evidence="6" id="KW-1185">Reference proteome</keyword>
<dbReference type="STRING" id="1766.XA26_02430"/>
<dbReference type="CDD" id="cd04301">
    <property type="entry name" value="NAT_SF"/>
    <property type="match status" value="1"/>
</dbReference>
<dbReference type="Gene3D" id="3.40.630.30">
    <property type="match status" value="1"/>
</dbReference>
<evidence type="ECO:0000256" key="2">
    <source>
        <dbReference type="ARBA" id="ARBA00023315"/>
    </source>
</evidence>
<sequence length="151" mass="16809">MDKGLIIRRYRPADEDAAVDVWARAARQAHPFLVGEGEGERERKLREVYLVDAENWVVESVADGSIVGLLGMLGSEIGGLFVAPEAQGLGVGRALVRHAASRHSVVTLEVYTDNRRAREFYDRMGFTEVDRKFDEETGHELIALRRVTAAT</sequence>
<dbReference type="Proteomes" id="UP000057134">
    <property type="component" value="Chromosome"/>
</dbReference>
<feature type="domain" description="N-acetyltransferase" evidence="3">
    <location>
        <begin position="5"/>
        <end position="148"/>
    </location>
</feature>
<dbReference type="Proteomes" id="UP000187001">
    <property type="component" value="Unassembled WGS sequence"/>
</dbReference>
<dbReference type="SUPFAM" id="SSF55729">
    <property type="entry name" value="Acyl-CoA N-acyltransferases (Nat)"/>
    <property type="match status" value="1"/>
</dbReference>
<dbReference type="GO" id="GO:0016747">
    <property type="term" value="F:acyltransferase activity, transferring groups other than amino-acyl groups"/>
    <property type="evidence" value="ECO:0007669"/>
    <property type="project" value="InterPro"/>
</dbReference>
<dbReference type="Pfam" id="PF13508">
    <property type="entry name" value="Acetyltransf_7"/>
    <property type="match status" value="1"/>
</dbReference>
<dbReference type="PANTHER" id="PTHR43800">
    <property type="entry name" value="PEPTIDYL-LYSINE N-ACETYLTRANSFERASE YJAB"/>
    <property type="match status" value="1"/>
</dbReference>
<reference evidence="5 7" key="2">
    <citation type="submission" date="2016-07" db="EMBL/GenBank/DDBJ databases">
        <authorList>
            <person name="Sutton G."/>
            <person name="Brinkac L."/>
            <person name="Sanka R."/>
            <person name="Adams M."/>
            <person name="Lau E."/>
            <person name="Kumar A."/>
            <person name="Macaden R."/>
        </authorList>
    </citation>
    <scope>NUCLEOTIDE SEQUENCE [LARGE SCALE GENOMIC DNA]</scope>
    <source>
        <strain evidence="5 7">GA-0871</strain>
    </source>
</reference>
<evidence type="ECO:0000313" key="7">
    <source>
        <dbReference type="Proteomes" id="UP000187001"/>
    </source>
</evidence>
<evidence type="ECO:0000313" key="6">
    <source>
        <dbReference type="Proteomes" id="UP000057134"/>
    </source>
</evidence>
<keyword evidence="2" id="KW-0012">Acyltransferase</keyword>
<protein>
    <submittedName>
        <fullName evidence="4 5">Acetyltransferase</fullName>
    </submittedName>
</protein>
<evidence type="ECO:0000313" key="4">
    <source>
        <dbReference type="EMBL" id="ALI24109.1"/>
    </source>
</evidence>
<accession>A0A0N9XL05</accession>
<dbReference type="RefSeq" id="WP_054600759.1">
    <property type="nucleotide sequence ID" value="NZ_CP011269.1"/>
</dbReference>
<gene>
    <name evidence="5" type="ORF">A5742_16575</name>
    <name evidence="4" type="ORF">XA26_02430</name>
</gene>
<evidence type="ECO:0000313" key="5">
    <source>
        <dbReference type="EMBL" id="OMC52410.1"/>
    </source>
</evidence>
<dbReference type="PANTHER" id="PTHR43800:SF1">
    <property type="entry name" value="PEPTIDYL-LYSINE N-ACETYLTRANSFERASE YJAB"/>
    <property type="match status" value="1"/>
</dbReference>
<proteinExistence type="predicted"/>
<evidence type="ECO:0000259" key="3">
    <source>
        <dbReference type="PROSITE" id="PS51186"/>
    </source>
</evidence>
<dbReference type="KEGG" id="mft:XA26_02430"/>
<name>A0A0N9XL05_MYCFO</name>
<dbReference type="EMBL" id="CP011269">
    <property type="protein sequence ID" value="ALI24109.1"/>
    <property type="molecule type" value="Genomic_DNA"/>
</dbReference>